<dbReference type="AlphaFoldDB" id="A0A211YSS7"/>
<dbReference type="Proteomes" id="UP000196655">
    <property type="component" value="Unassembled WGS sequence"/>
</dbReference>
<dbReference type="Gene3D" id="3.50.50.60">
    <property type="entry name" value="FAD/NAD(P)-binding domain"/>
    <property type="match status" value="2"/>
</dbReference>
<dbReference type="Pfam" id="PF01593">
    <property type="entry name" value="Amino_oxidase"/>
    <property type="match status" value="1"/>
</dbReference>
<comment type="subunit">
    <text evidence="2">Interacts with COX5B; this interaction may contribute to localize PYROXD2 to the inner face of the inner mitochondrial membrane.</text>
</comment>
<dbReference type="InterPro" id="IPR002937">
    <property type="entry name" value="Amino_oxidase"/>
</dbReference>
<gene>
    <name evidence="5" type="ORF">BWR60_35375</name>
</gene>
<dbReference type="InterPro" id="IPR036188">
    <property type="entry name" value="FAD/NAD-bd_sf"/>
</dbReference>
<accession>A0A211YSS7</accession>
<feature type="domain" description="Amine oxidase" evidence="4">
    <location>
        <begin position="15"/>
        <end position="515"/>
    </location>
</feature>
<sequence length="521" mass="54081">MTSCDAIIIGGGHNGLVCAALLARKGRKVVLLEAAEEVGGAARTVEFAPGFRVSHVAHVLNQLHPEVIRALDLARHGLALAATNIPTTALSDDGRHLTLHGAFGERLAGELPLGEAETWALLRARLLRFAGALQPFLTQIPPRLRGSGRGDVLALGKLGWTIRRLGREEMREFLRMILMDVADVLEEELSDSRLMGAVAFDAVLGTHLGPRSPTSLLALLHRLAGQADGVPAALALPKGGMGTVAAAIAAAARAAGVEIRTTAPVARILVEADRAVGVALAEGAEIRAPIVVSGANPRTTFLDLLGPRALDAGFVRRIGHVRMRGNAAKLHLALDGLPDGLDPALLAGRLVVAPGIDAVEAAFNPAKYGEASPEPVLEAVIPSLTDPSLAPAGKHVMSVVAQYAPAGLRGGWEAGGPEFRDRILAVLERHLSGLSARVLAAELLTPSDLEARYRMPGGHWHHGELAVDQLLMLRPVHGAGQYATPVPGLYLCGAGSHPGGGVMGAAGLNAARRILAGGSDG</sequence>
<comment type="caution">
    <text evidence="5">The sequence shown here is derived from an EMBL/GenBank/DDBJ whole genome shotgun (WGS) entry which is preliminary data.</text>
</comment>
<evidence type="ECO:0000313" key="6">
    <source>
        <dbReference type="Proteomes" id="UP000196655"/>
    </source>
</evidence>
<evidence type="ECO:0000256" key="2">
    <source>
        <dbReference type="ARBA" id="ARBA00038825"/>
    </source>
</evidence>
<comment type="function">
    <text evidence="1">Probable oxidoreductase that may play a role as regulator of mitochondrial function.</text>
</comment>
<dbReference type="RefSeq" id="WP_088157955.1">
    <property type="nucleotide sequence ID" value="NZ_NHON01000180.1"/>
</dbReference>
<evidence type="ECO:0000313" key="5">
    <source>
        <dbReference type="EMBL" id="OWJ56113.1"/>
    </source>
</evidence>
<dbReference type="PANTHER" id="PTHR10668">
    <property type="entry name" value="PHYTOENE DEHYDROGENASE"/>
    <property type="match status" value="1"/>
</dbReference>
<dbReference type="GO" id="GO:0016491">
    <property type="term" value="F:oxidoreductase activity"/>
    <property type="evidence" value="ECO:0007669"/>
    <property type="project" value="InterPro"/>
</dbReference>
<evidence type="ECO:0000256" key="3">
    <source>
        <dbReference type="ARBA" id="ARBA00040298"/>
    </source>
</evidence>
<evidence type="ECO:0000256" key="1">
    <source>
        <dbReference type="ARBA" id="ARBA00037217"/>
    </source>
</evidence>
<dbReference type="OrthoDB" id="9774675at2"/>
<dbReference type="EMBL" id="NHON01000180">
    <property type="protein sequence ID" value="OWJ56113.1"/>
    <property type="molecule type" value="Genomic_DNA"/>
</dbReference>
<name>A0A211YSS7_9PROT</name>
<evidence type="ECO:0000259" key="4">
    <source>
        <dbReference type="Pfam" id="PF01593"/>
    </source>
</evidence>
<keyword evidence="6" id="KW-1185">Reference proteome</keyword>
<proteinExistence type="predicted"/>
<dbReference type="SUPFAM" id="SSF51905">
    <property type="entry name" value="FAD/NAD(P)-binding domain"/>
    <property type="match status" value="1"/>
</dbReference>
<organism evidence="5 6">
    <name type="scientific">Inquilinus limosus</name>
    <dbReference type="NCBI Taxonomy" id="171674"/>
    <lineage>
        <taxon>Bacteria</taxon>
        <taxon>Pseudomonadati</taxon>
        <taxon>Pseudomonadota</taxon>
        <taxon>Alphaproteobacteria</taxon>
        <taxon>Rhodospirillales</taxon>
        <taxon>Rhodospirillaceae</taxon>
        <taxon>Inquilinus</taxon>
    </lineage>
</organism>
<reference evidence="6" key="1">
    <citation type="submission" date="2017-05" db="EMBL/GenBank/DDBJ databases">
        <authorList>
            <person name="Macchi M."/>
            <person name="Festa S."/>
            <person name="Coppotelli B.M."/>
            <person name="Morelli I.S."/>
        </authorList>
    </citation>
    <scope>NUCLEOTIDE SEQUENCE [LARGE SCALE GENOMIC DNA]</scope>
    <source>
        <strain evidence="6">I</strain>
    </source>
</reference>
<dbReference type="PANTHER" id="PTHR10668:SF103">
    <property type="entry name" value="PYRIDINE NUCLEOTIDE-DISULFIDE OXIDOREDUCTASE DOMAIN-CONTAINING PROTEIN 2"/>
    <property type="match status" value="1"/>
</dbReference>
<protein>
    <recommendedName>
        <fullName evidence="3">Pyridine nucleotide-disulfide oxidoreductase domain-containing protein 2</fullName>
    </recommendedName>
</protein>